<dbReference type="GO" id="GO:0003735">
    <property type="term" value="F:structural constituent of ribosome"/>
    <property type="evidence" value="ECO:0007669"/>
    <property type="project" value="InterPro"/>
</dbReference>
<dbReference type="Pfam" id="PF03948">
    <property type="entry name" value="Ribosomal_L9_C"/>
    <property type="match status" value="1"/>
</dbReference>
<dbReference type="InterPro" id="IPR009027">
    <property type="entry name" value="Ribosomal_bL9/RNase_H1_N"/>
</dbReference>
<dbReference type="Gene3D" id="3.10.430.100">
    <property type="entry name" value="Ribosomal protein L9, C-terminal domain"/>
    <property type="match status" value="1"/>
</dbReference>
<keyword evidence="5 7" id="KW-0687">Ribonucleoprotein</keyword>
<evidence type="ECO:0000256" key="4">
    <source>
        <dbReference type="ARBA" id="ARBA00022980"/>
    </source>
</evidence>
<dbReference type="EMBL" id="FNJK01000003">
    <property type="protein sequence ID" value="SDO89953.1"/>
    <property type="molecule type" value="Genomic_DNA"/>
</dbReference>
<organism evidence="10 11">
    <name type="scientific">Streptococcus equinus</name>
    <name type="common">Streptococcus bovis</name>
    <dbReference type="NCBI Taxonomy" id="1335"/>
    <lineage>
        <taxon>Bacteria</taxon>
        <taxon>Bacillati</taxon>
        <taxon>Bacillota</taxon>
        <taxon>Bacilli</taxon>
        <taxon>Lactobacillales</taxon>
        <taxon>Streptococcaceae</taxon>
        <taxon>Streptococcus</taxon>
    </lineage>
</organism>
<dbReference type="InterPro" id="IPR036935">
    <property type="entry name" value="Ribosomal_bL9_N_sf"/>
</dbReference>
<evidence type="ECO:0000256" key="7">
    <source>
        <dbReference type="HAMAP-Rule" id="MF_00503"/>
    </source>
</evidence>
<dbReference type="AlphaFoldDB" id="A0A1H0NBB1"/>
<feature type="coiled-coil region" evidence="8">
    <location>
        <begin position="55"/>
        <end position="85"/>
    </location>
</feature>
<dbReference type="RefSeq" id="WP_074482288.1">
    <property type="nucleotide sequence ID" value="NZ_FNJK01000003.1"/>
</dbReference>
<evidence type="ECO:0000256" key="3">
    <source>
        <dbReference type="ARBA" id="ARBA00022884"/>
    </source>
</evidence>
<dbReference type="SUPFAM" id="SSF55658">
    <property type="entry name" value="L9 N-domain-like"/>
    <property type="match status" value="1"/>
</dbReference>
<evidence type="ECO:0000256" key="2">
    <source>
        <dbReference type="ARBA" id="ARBA00022730"/>
    </source>
</evidence>
<evidence type="ECO:0000256" key="8">
    <source>
        <dbReference type="SAM" id="Coils"/>
    </source>
</evidence>
<evidence type="ECO:0000256" key="1">
    <source>
        <dbReference type="ARBA" id="ARBA00010605"/>
    </source>
</evidence>
<keyword evidence="4 7" id="KW-0689">Ribosomal protein</keyword>
<dbReference type="HAMAP" id="MF_00503">
    <property type="entry name" value="Ribosomal_bL9"/>
    <property type="match status" value="1"/>
</dbReference>
<evidence type="ECO:0000313" key="11">
    <source>
        <dbReference type="Proteomes" id="UP000183816"/>
    </source>
</evidence>
<protein>
    <recommendedName>
        <fullName evidence="6 7">Large ribosomal subunit protein bL9</fullName>
    </recommendedName>
</protein>
<dbReference type="InterPro" id="IPR020069">
    <property type="entry name" value="Ribosomal_bL9_C"/>
</dbReference>
<evidence type="ECO:0000256" key="5">
    <source>
        <dbReference type="ARBA" id="ARBA00023274"/>
    </source>
</evidence>
<dbReference type="GO" id="GO:1990904">
    <property type="term" value="C:ribonucleoprotein complex"/>
    <property type="evidence" value="ECO:0007669"/>
    <property type="project" value="UniProtKB-KW"/>
</dbReference>
<dbReference type="PANTHER" id="PTHR21368">
    <property type="entry name" value="50S RIBOSOMAL PROTEIN L9"/>
    <property type="match status" value="1"/>
</dbReference>
<keyword evidence="3 7" id="KW-0694">RNA-binding</keyword>
<name>A0A1H0NBB1_STREI</name>
<keyword evidence="8" id="KW-0175">Coiled coil</keyword>
<dbReference type="FunFam" id="3.40.5.10:FF:000002">
    <property type="entry name" value="50S ribosomal protein L9"/>
    <property type="match status" value="1"/>
</dbReference>
<sequence>MKVIFLADVKGKGKKGEIKEVPTGYAQNFLIKKNLAKEATNQAIGELKGKQKSEEKAQAEVLAEAKALKAELEKEETVVKFTEKVGPDGRTFGSITAKKIVEELSKQFGLKVNKRAIALDHPIRAIGSVEVPVKLHKEVTAEIKLNIKEA</sequence>
<dbReference type="GO" id="GO:0019843">
    <property type="term" value="F:rRNA binding"/>
    <property type="evidence" value="ECO:0007669"/>
    <property type="project" value="UniProtKB-UniRule"/>
</dbReference>
<dbReference type="InterPro" id="IPR000244">
    <property type="entry name" value="Ribosomal_bL9"/>
</dbReference>
<reference evidence="10 11" key="1">
    <citation type="submission" date="2016-10" db="EMBL/GenBank/DDBJ databases">
        <authorList>
            <person name="de Groot N.N."/>
        </authorList>
    </citation>
    <scope>NUCLEOTIDE SEQUENCE [LARGE SCALE GENOMIC DNA]</scope>
    <source>
        <strain evidence="10 11">Sb04</strain>
    </source>
</reference>
<dbReference type="InterPro" id="IPR020594">
    <property type="entry name" value="Ribosomal_bL9_bac/chp"/>
</dbReference>
<accession>A0A1H0NBB1</accession>
<dbReference type="Gene3D" id="3.40.5.10">
    <property type="entry name" value="Ribosomal protein L9, N-terminal domain"/>
    <property type="match status" value="1"/>
</dbReference>
<gene>
    <name evidence="7" type="primary">rplI</name>
    <name evidence="10" type="ORF">SAMN05216347_10345</name>
</gene>
<dbReference type="OrthoDB" id="9788336at2"/>
<dbReference type="GO" id="GO:0005840">
    <property type="term" value="C:ribosome"/>
    <property type="evidence" value="ECO:0007669"/>
    <property type="project" value="UniProtKB-KW"/>
</dbReference>
<evidence type="ECO:0000256" key="6">
    <source>
        <dbReference type="ARBA" id="ARBA00035292"/>
    </source>
</evidence>
<evidence type="ECO:0000313" key="10">
    <source>
        <dbReference type="EMBL" id="SDO89953.1"/>
    </source>
</evidence>
<dbReference type="PROSITE" id="PS00651">
    <property type="entry name" value="RIBOSOMAL_L9"/>
    <property type="match status" value="1"/>
</dbReference>
<comment type="function">
    <text evidence="7">Binds to the 23S rRNA.</text>
</comment>
<evidence type="ECO:0000259" key="9">
    <source>
        <dbReference type="PROSITE" id="PS00651"/>
    </source>
</evidence>
<dbReference type="InterPro" id="IPR020070">
    <property type="entry name" value="Ribosomal_bL9_N"/>
</dbReference>
<dbReference type="InterPro" id="IPR036791">
    <property type="entry name" value="Ribosomal_bL9_C_sf"/>
</dbReference>
<dbReference type="GO" id="GO:0006412">
    <property type="term" value="P:translation"/>
    <property type="evidence" value="ECO:0007669"/>
    <property type="project" value="UniProtKB-UniRule"/>
</dbReference>
<proteinExistence type="inferred from homology"/>
<dbReference type="Proteomes" id="UP000183816">
    <property type="component" value="Unassembled WGS sequence"/>
</dbReference>
<keyword evidence="2 7" id="KW-0699">rRNA-binding</keyword>
<dbReference type="Pfam" id="PF01281">
    <property type="entry name" value="Ribosomal_L9_N"/>
    <property type="match status" value="1"/>
</dbReference>
<comment type="similarity">
    <text evidence="1 7">Belongs to the bacterial ribosomal protein bL9 family.</text>
</comment>
<feature type="domain" description="Ribosomal protein L9" evidence="9">
    <location>
        <begin position="13"/>
        <end position="40"/>
    </location>
</feature>
<dbReference type="SUPFAM" id="SSF55653">
    <property type="entry name" value="Ribosomal protein L9 C-domain"/>
    <property type="match status" value="1"/>
</dbReference>
<dbReference type="NCBIfam" id="TIGR00158">
    <property type="entry name" value="L9"/>
    <property type="match status" value="1"/>
</dbReference>